<feature type="transmembrane region" description="Helical" evidence="1">
    <location>
        <begin position="120"/>
        <end position="140"/>
    </location>
</feature>
<accession>A0AAU9NXX0</accession>
<proteinExistence type="predicted"/>
<keyword evidence="1" id="KW-0812">Transmembrane</keyword>
<comment type="caution">
    <text evidence="2">The sequence shown here is derived from an EMBL/GenBank/DDBJ whole genome shotgun (WGS) entry which is preliminary data.</text>
</comment>
<dbReference type="AlphaFoldDB" id="A0AAU9NXX0"/>
<evidence type="ECO:0000313" key="2">
    <source>
        <dbReference type="EMBL" id="CAH1442320.1"/>
    </source>
</evidence>
<keyword evidence="1" id="KW-0472">Membrane</keyword>
<protein>
    <submittedName>
        <fullName evidence="2">Uncharacterized protein</fullName>
    </submittedName>
</protein>
<reference evidence="2 3" key="1">
    <citation type="submission" date="2022-01" db="EMBL/GenBank/DDBJ databases">
        <authorList>
            <person name="Xiong W."/>
            <person name="Schranz E."/>
        </authorList>
    </citation>
    <scope>NUCLEOTIDE SEQUENCE [LARGE SCALE GENOMIC DNA]</scope>
</reference>
<dbReference type="Proteomes" id="UP001157418">
    <property type="component" value="Unassembled WGS sequence"/>
</dbReference>
<gene>
    <name evidence="2" type="ORF">LVIROSA_LOCUS28315</name>
</gene>
<sequence length="158" mass="18020">MLEHLRYNLNLVPIKIEGNVKRSLRDNLRHQQQLASNSSLKFQIGDDSSFQWPPTYKIMNTAVAYGFHNSTPFSPAATRRPCFKSGGFRCSMNCSNENQQMKSGETVDGCAMFWRSSRLWTLKILILIIKINVQFFYSILLTPKNASSSKQSPQGQHT</sequence>
<keyword evidence="3" id="KW-1185">Reference proteome</keyword>
<keyword evidence="1" id="KW-1133">Transmembrane helix</keyword>
<dbReference type="EMBL" id="CAKMRJ010005412">
    <property type="protein sequence ID" value="CAH1442320.1"/>
    <property type="molecule type" value="Genomic_DNA"/>
</dbReference>
<evidence type="ECO:0000313" key="3">
    <source>
        <dbReference type="Proteomes" id="UP001157418"/>
    </source>
</evidence>
<organism evidence="2 3">
    <name type="scientific">Lactuca virosa</name>
    <dbReference type="NCBI Taxonomy" id="75947"/>
    <lineage>
        <taxon>Eukaryota</taxon>
        <taxon>Viridiplantae</taxon>
        <taxon>Streptophyta</taxon>
        <taxon>Embryophyta</taxon>
        <taxon>Tracheophyta</taxon>
        <taxon>Spermatophyta</taxon>
        <taxon>Magnoliopsida</taxon>
        <taxon>eudicotyledons</taxon>
        <taxon>Gunneridae</taxon>
        <taxon>Pentapetalae</taxon>
        <taxon>asterids</taxon>
        <taxon>campanulids</taxon>
        <taxon>Asterales</taxon>
        <taxon>Asteraceae</taxon>
        <taxon>Cichorioideae</taxon>
        <taxon>Cichorieae</taxon>
        <taxon>Lactucinae</taxon>
        <taxon>Lactuca</taxon>
    </lineage>
</organism>
<name>A0AAU9NXX0_9ASTR</name>
<evidence type="ECO:0000256" key="1">
    <source>
        <dbReference type="SAM" id="Phobius"/>
    </source>
</evidence>